<organism evidence="1 2">
    <name type="scientific">Paraburkholderia piptadeniae</name>
    <dbReference type="NCBI Taxonomy" id="1701573"/>
    <lineage>
        <taxon>Bacteria</taxon>
        <taxon>Pseudomonadati</taxon>
        <taxon>Pseudomonadota</taxon>
        <taxon>Betaproteobacteria</taxon>
        <taxon>Burkholderiales</taxon>
        <taxon>Burkholderiaceae</taxon>
        <taxon>Paraburkholderia</taxon>
    </lineage>
</organism>
<dbReference type="RefSeq" id="WP_160111778.1">
    <property type="nucleotide sequence ID" value="NZ_CYGY02000061.1"/>
</dbReference>
<comment type="caution">
    <text evidence="1">The sequence shown here is derived from an EMBL/GenBank/DDBJ whole genome shotgun (WGS) entry which is preliminary data.</text>
</comment>
<sequence>MGIKYLHDRQRIVTVMLRGHGTLANDHPVPEWHPYFMKDLPRRAYDPDKT</sequence>
<keyword evidence="2" id="KW-1185">Reference proteome</keyword>
<proteinExistence type="predicted"/>
<reference evidence="1" key="1">
    <citation type="submission" date="2016-12" db="EMBL/GenBank/DDBJ databases">
        <authorList>
            <person name="Moulin L."/>
        </authorList>
    </citation>
    <scope>NUCLEOTIDE SEQUENCE [LARGE SCALE GENOMIC DNA]</scope>
    <source>
        <strain evidence="1">STM 7183</strain>
    </source>
</reference>
<evidence type="ECO:0000313" key="1">
    <source>
        <dbReference type="EMBL" id="SIT47921.1"/>
    </source>
</evidence>
<name>A0A1N7SKH7_9BURK</name>
<dbReference type="Gene3D" id="3.10.105.10">
    <property type="entry name" value="Dipeptide-binding Protein, Domain 3"/>
    <property type="match status" value="1"/>
</dbReference>
<accession>A0A1N7SKH7</accession>
<protein>
    <submittedName>
        <fullName evidence="1">Uncharacterized protein</fullName>
    </submittedName>
</protein>
<dbReference type="EMBL" id="CYGY02000061">
    <property type="protein sequence ID" value="SIT47921.1"/>
    <property type="molecule type" value="Genomic_DNA"/>
</dbReference>
<evidence type="ECO:0000313" key="2">
    <source>
        <dbReference type="Proteomes" id="UP000195569"/>
    </source>
</evidence>
<dbReference type="Proteomes" id="UP000195569">
    <property type="component" value="Unassembled WGS sequence"/>
</dbReference>
<dbReference type="SUPFAM" id="SSF53850">
    <property type="entry name" value="Periplasmic binding protein-like II"/>
    <property type="match status" value="1"/>
</dbReference>
<gene>
    <name evidence="1" type="ORF">BN2476_610026</name>
</gene>
<dbReference type="AlphaFoldDB" id="A0A1N7SKH7"/>